<evidence type="ECO:0000256" key="4">
    <source>
        <dbReference type="ARBA" id="ARBA00023136"/>
    </source>
</evidence>
<dbReference type="Pfam" id="PF04357">
    <property type="entry name" value="TamB"/>
    <property type="match status" value="1"/>
</dbReference>
<proteinExistence type="predicted"/>
<feature type="region of interest" description="Disordered" evidence="5">
    <location>
        <begin position="533"/>
        <end position="598"/>
    </location>
</feature>
<feature type="region of interest" description="Disordered" evidence="5">
    <location>
        <begin position="1005"/>
        <end position="1050"/>
    </location>
</feature>
<feature type="region of interest" description="Disordered" evidence="5">
    <location>
        <begin position="1509"/>
        <end position="1541"/>
    </location>
</feature>
<sequence>MTDPRRHTGPDAAPTAPPSPPALPENAGGSAVRASEPTPPERKNRTRRILGAAGRAALAVLLILLLTLGIGTAFLRSAPGEAWLAAQAVRMLAAAGITATLDSLEGPLPERLRLRNLTLSDGRGPWLHLDEAKVRLRPLALLHGTLDVELVRLSAPRWERMPDLPATGSPKPKTPTGFDPPALPLRVRLDELDVRRAVLGMDLLGRKLAFSLRGALDAPPGSVSVRMNMDREPLHADYAPNTSAPDAAAPGGLALALSYTARTGDLQLDAAGGEDTGGLLGCLIGQPGLPAYGLRMAGHGTGGRWRGWLAASAGDLLRLDGEADVELDTSAPGIAAWLAGRKDSAWRADLRLTAQNGADAPAELRRWMGGTGSPGASGAPDSPVMASPIKGVALQAQASGNFGRTGMTLDIPRLTLDGGAWNLELADATLHAPAGTAFVAPTDLRATVRTRVHDVAALLPDAPLRAAEAALALNGSLNTPDGDALALRGRIDLRGVAAVAGTDIAVDMDGNLRRTGQRLILDGLRLALDGSRPAAGPAAVGGPGGVDGADGANGPDGADGADGTGGRLDAARPGKGKGNTAARPSTAESPPVPLAILTGSGTWDAATRHATATLAAELPDLPALSALPLPLEATHPTPANGRGAAPRTSGSSSPADSPLLAGSARMEADVDLRLPPEAPGAGSPGAAPAASAPGLNMTVRALGAGLRWNAPQARYLLGPSPALSAEVTGGYAAPLRLELRHLTTARLSGRGTASLGAPAPHVGGTPGLLPPVAGTTLLDASARFTVTGVNGLLAPDEGATGQTPLPAAASDTLTLNLDARGTLAAPTARLTAALPHLELPVGTVRGLAARLDADLRLPLDHPVAAARTAESAAIGRIVPAPLPTAAVSGARGLLDVSAVSALNAPLAVAANWWLEQRNGAGDARLEITRAEGAGLRGLAALAASWNDMRKARDTVSAPAFSGPILSGTVDLAVADWTALSRAAGTSLSGDDARLRIWLGNDAPLPSRADAGRTAGSSPKTHKPAQHTAASPATGTGTGSGTMARASRTAPHGSAIPLHAEATANRLAVGGVATLDALSLTLRLPNAGDMPPTTRGTARLRTGPGTAAGLAWDAADATLDLRDDNAGSPGAAFGLSLRGRSTANVRGGYDAAAQILRLDTLHLSDAAHAASVDLTRPADIQLAGGVRMDGLHLALSATPPLSQPAAPPLGQASPPAQQGGNATGRPAAHPRATAAPATGTLDLSLGLRDGGNTNAATPDVVLDAALTDVPLRVLRLAADLPLPEGRISGSASLRGQGGSGSGAFVLEAEDVAYPDPRQTPAAFRLSGTIRPAVPDSAAAESGSPARRAPASSSGTGLLHATLSAHGLQADMAEAEATLPLRFNSGLPRPDLAGDMTADIRWRGPMAPVWRFVPLADRHLSGMGSLTASLRGPVGAPRVEAEAFLCGGRYEDLVSGVLLTDIRMDALHEDDGTLSIRARLGDGRGGTAAFEGRLSPPPDAGFAAAHVPDAAPAAAPGAAPSAAPPSTGTGQPASPPPAARHGLSRDLAPRIDLRGQLLRLSPLHRDDLSLTLSGSIEANGPLTAPLVRADITVPEGELRLLRGLGGGVTTLEVTEKAVAAATLPANPVLPAGSPPTAGLTPHAAPGSSAESSPMAATGPMDAPPTASAAGPSMSSTGPRLDLRIVAPQRFFIRGRGLDSEWRGDLRVAGSAASPALTGTLSPVRGRFDLLAKPFSLSRGNITFTGEQPPNPALDLDLTNEGPAVTAVAHVGGTARRPALALSSTPPLPQDEVMSYVLFGKPLTELSRFEALQAANALRTLSGAGGDFDVLTSVRRTLGVDVLRVGSSDPARQRTTTAPRDPSLSRTSSMSGASASGEQARPTLEAGKYLLDNVYVGVEQGTEAGATGARVEVELLPRLNLEGRSSPTSSELGIMWKKDY</sequence>
<feature type="compositionally biased region" description="Low complexity" evidence="5">
    <location>
        <begin position="1509"/>
        <end position="1523"/>
    </location>
</feature>
<comment type="subcellular location">
    <subcellularLocation>
        <location evidence="1">Membrane</location>
        <topology evidence="1">Single-pass membrane protein</topology>
    </subcellularLocation>
</comment>
<feature type="compositionally biased region" description="Low complexity" evidence="5">
    <location>
        <begin position="679"/>
        <end position="692"/>
    </location>
</feature>
<keyword evidence="4 6" id="KW-0472">Membrane</keyword>
<dbReference type="KEGG" id="dvm:DvMF_2904"/>
<evidence type="ECO:0000313" key="8">
    <source>
        <dbReference type="EMBL" id="ACL09841.1"/>
    </source>
</evidence>
<evidence type="ECO:0000256" key="3">
    <source>
        <dbReference type="ARBA" id="ARBA00022989"/>
    </source>
</evidence>
<gene>
    <name evidence="8" type="ordered locus">DvMF_2904</name>
</gene>
<feature type="compositionally biased region" description="Low complexity" evidence="5">
    <location>
        <begin position="1861"/>
        <end position="1874"/>
    </location>
</feature>
<keyword evidence="2 6" id="KW-0812">Transmembrane</keyword>
<feature type="region of interest" description="Disordered" evidence="5">
    <location>
        <begin position="1842"/>
        <end position="1878"/>
    </location>
</feature>
<feature type="region of interest" description="Disordered" evidence="5">
    <location>
        <begin position="1"/>
        <end position="45"/>
    </location>
</feature>
<feature type="domain" description="Translocation and assembly module TamB C-terminal" evidence="7">
    <location>
        <begin position="1546"/>
        <end position="1937"/>
    </location>
</feature>
<dbReference type="EMBL" id="CP001197">
    <property type="protein sequence ID" value="ACL09841.1"/>
    <property type="molecule type" value="Genomic_DNA"/>
</dbReference>
<dbReference type="eggNOG" id="COG2911">
    <property type="taxonomic scope" value="Bacteria"/>
</dbReference>
<feature type="region of interest" description="Disordered" evidence="5">
    <location>
        <begin position="161"/>
        <end position="182"/>
    </location>
</feature>
<accession>B8DS86</accession>
<keyword evidence="3 6" id="KW-1133">Transmembrane helix</keyword>
<feature type="transmembrane region" description="Helical" evidence="6">
    <location>
        <begin position="52"/>
        <end position="75"/>
    </location>
</feature>
<dbReference type="PANTHER" id="PTHR36985:SF1">
    <property type="entry name" value="TRANSLOCATION AND ASSEMBLY MODULE SUBUNIT TAMB"/>
    <property type="match status" value="1"/>
</dbReference>
<protein>
    <recommendedName>
        <fullName evidence="7">Translocation and assembly module TamB C-terminal domain-containing protein</fullName>
    </recommendedName>
</protein>
<feature type="compositionally biased region" description="Gly residues" evidence="5">
    <location>
        <begin position="539"/>
        <end position="548"/>
    </location>
</feature>
<feature type="region of interest" description="Disordered" evidence="5">
    <location>
        <begin position="631"/>
        <end position="659"/>
    </location>
</feature>
<evidence type="ECO:0000256" key="1">
    <source>
        <dbReference type="ARBA" id="ARBA00004167"/>
    </source>
</evidence>
<organism evidence="8">
    <name type="scientific">Nitratidesulfovibrio vulgaris (strain DSM 19637 / Miyazaki F)</name>
    <name type="common">Desulfovibrio vulgaris</name>
    <dbReference type="NCBI Taxonomy" id="883"/>
    <lineage>
        <taxon>Bacteria</taxon>
        <taxon>Pseudomonadati</taxon>
        <taxon>Thermodesulfobacteriota</taxon>
        <taxon>Desulfovibrionia</taxon>
        <taxon>Desulfovibrionales</taxon>
        <taxon>Desulfovibrionaceae</taxon>
        <taxon>Nitratidesulfovibrio</taxon>
    </lineage>
</organism>
<dbReference type="HOGENOM" id="CLU_002202_0_0_7"/>
<name>B8DS86_NITV9</name>
<evidence type="ECO:0000256" key="6">
    <source>
        <dbReference type="SAM" id="Phobius"/>
    </source>
</evidence>
<evidence type="ECO:0000259" key="7">
    <source>
        <dbReference type="Pfam" id="PF04357"/>
    </source>
</evidence>
<feature type="region of interest" description="Disordered" evidence="5">
    <location>
        <begin position="1196"/>
        <end position="1231"/>
    </location>
</feature>
<dbReference type="OrthoDB" id="7784409at2"/>
<dbReference type="GO" id="GO:0009306">
    <property type="term" value="P:protein secretion"/>
    <property type="evidence" value="ECO:0007669"/>
    <property type="project" value="InterPro"/>
</dbReference>
<evidence type="ECO:0000256" key="2">
    <source>
        <dbReference type="ARBA" id="ARBA00022692"/>
    </source>
</evidence>
<feature type="region of interest" description="Disordered" evidence="5">
    <location>
        <begin position="1483"/>
        <end position="1502"/>
    </location>
</feature>
<dbReference type="GO" id="GO:0097347">
    <property type="term" value="C:TAM protein secretion complex"/>
    <property type="evidence" value="ECO:0007669"/>
    <property type="project" value="TreeGrafter"/>
</dbReference>
<feature type="compositionally biased region" description="Low complexity" evidence="5">
    <location>
        <begin position="1027"/>
        <end position="1046"/>
    </location>
</feature>
<dbReference type="STRING" id="883.DvMF_2904"/>
<dbReference type="PANTHER" id="PTHR36985">
    <property type="entry name" value="TRANSLOCATION AND ASSEMBLY MODULE SUBUNIT TAMB"/>
    <property type="match status" value="1"/>
</dbReference>
<dbReference type="InterPro" id="IPR007452">
    <property type="entry name" value="TamB_C"/>
</dbReference>
<feature type="compositionally biased region" description="Low complexity" evidence="5">
    <location>
        <begin position="1335"/>
        <end position="1353"/>
    </location>
</feature>
<feature type="region of interest" description="Disordered" evidence="5">
    <location>
        <begin position="673"/>
        <end position="692"/>
    </location>
</feature>
<feature type="compositionally biased region" description="Low complexity" evidence="5">
    <location>
        <begin position="549"/>
        <end position="558"/>
    </location>
</feature>
<feature type="region of interest" description="Disordered" evidence="5">
    <location>
        <begin position="1333"/>
        <end position="1353"/>
    </location>
</feature>
<feature type="compositionally biased region" description="Low complexity" evidence="5">
    <location>
        <begin position="1222"/>
        <end position="1231"/>
    </location>
</feature>
<dbReference type="GO" id="GO:0005886">
    <property type="term" value="C:plasma membrane"/>
    <property type="evidence" value="ECO:0007669"/>
    <property type="project" value="InterPro"/>
</dbReference>
<feature type="region of interest" description="Disordered" evidence="5">
    <location>
        <begin position="1625"/>
        <end position="1677"/>
    </location>
</feature>
<evidence type="ECO:0000256" key="5">
    <source>
        <dbReference type="SAM" id="MobiDB-lite"/>
    </source>
</evidence>
<reference evidence="8" key="1">
    <citation type="submission" date="2008-10" db="EMBL/GenBank/DDBJ databases">
        <title>Complete sequence of Desulfovibrio vulgaris str. 'Miyazaki F'.</title>
        <authorList>
            <person name="Lucas S."/>
            <person name="Copeland A."/>
            <person name="Lapidus A."/>
            <person name="Glavina del Rio T."/>
            <person name="Dalin E."/>
            <person name="Tice H."/>
            <person name="Bruce D."/>
            <person name="Goodwin L."/>
            <person name="Pitluck S."/>
            <person name="Sims D."/>
            <person name="Brettin T."/>
            <person name="Detter J.C."/>
            <person name="Han C."/>
            <person name="Larimer F."/>
            <person name="Land M."/>
            <person name="Hauser L."/>
            <person name="Kyrpides N."/>
            <person name="Mikhailova N."/>
            <person name="Hazen T.C."/>
            <person name="Richardson P."/>
        </authorList>
    </citation>
    <scope>NUCLEOTIDE SEQUENCE</scope>
    <source>
        <strain evidence="8">Miyazaki F</strain>
    </source>
</reference>